<feature type="transmembrane region" description="Helical" evidence="1">
    <location>
        <begin position="226"/>
        <end position="247"/>
    </location>
</feature>
<feature type="transmembrane region" description="Helical" evidence="1">
    <location>
        <begin position="138"/>
        <end position="156"/>
    </location>
</feature>
<keyword evidence="1" id="KW-0472">Membrane</keyword>
<feature type="transmembrane region" description="Helical" evidence="1">
    <location>
        <begin position="321"/>
        <end position="341"/>
    </location>
</feature>
<keyword evidence="1" id="KW-1133">Transmembrane helix</keyword>
<dbReference type="EMBL" id="MCGG01000010">
    <property type="protein sequence ID" value="OEJ68934.1"/>
    <property type="molecule type" value="Genomic_DNA"/>
</dbReference>
<evidence type="ECO:0000256" key="1">
    <source>
        <dbReference type="SAM" id="Phobius"/>
    </source>
</evidence>
<name>A0A1E5QAH3_9PROT</name>
<dbReference type="STRING" id="28181.BEN30_05350"/>
<feature type="transmembrane region" description="Helical" evidence="1">
    <location>
        <begin position="259"/>
        <end position="276"/>
    </location>
</feature>
<protein>
    <recommendedName>
        <fullName evidence="4">Glycosyltransferase RgtA/B/C/D-like domain-containing protein</fullName>
    </recommendedName>
</protein>
<feature type="transmembrane region" description="Helical" evidence="1">
    <location>
        <begin position="34"/>
        <end position="51"/>
    </location>
</feature>
<feature type="transmembrane region" description="Helical" evidence="1">
    <location>
        <begin position="71"/>
        <end position="95"/>
    </location>
</feature>
<gene>
    <name evidence="2" type="ORF">BEN30_05350</name>
</gene>
<feature type="transmembrane region" description="Helical" evidence="1">
    <location>
        <begin position="107"/>
        <end position="126"/>
    </location>
</feature>
<dbReference type="Proteomes" id="UP000095347">
    <property type="component" value="Unassembled WGS sequence"/>
</dbReference>
<feature type="transmembrane region" description="Helical" evidence="1">
    <location>
        <begin position="6"/>
        <end position="27"/>
    </location>
</feature>
<evidence type="ECO:0008006" key="4">
    <source>
        <dbReference type="Google" id="ProtNLM"/>
    </source>
</evidence>
<evidence type="ECO:0000313" key="2">
    <source>
        <dbReference type="EMBL" id="OEJ68934.1"/>
    </source>
</evidence>
<comment type="caution">
    <text evidence="2">The sequence shown here is derived from an EMBL/GenBank/DDBJ whole genome shotgun (WGS) entry which is preliminary data.</text>
</comment>
<evidence type="ECO:0000313" key="3">
    <source>
        <dbReference type="Proteomes" id="UP000095347"/>
    </source>
</evidence>
<dbReference type="AlphaFoldDB" id="A0A1E5QAH3"/>
<organism evidence="2 3">
    <name type="scientific">Magnetovibrio blakemorei</name>
    <dbReference type="NCBI Taxonomy" id="28181"/>
    <lineage>
        <taxon>Bacteria</taxon>
        <taxon>Pseudomonadati</taxon>
        <taxon>Pseudomonadota</taxon>
        <taxon>Alphaproteobacteria</taxon>
        <taxon>Rhodospirillales</taxon>
        <taxon>Magnetovibrionaceae</taxon>
        <taxon>Magnetovibrio</taxon>
    </lineage>
</organism>
<feature type="transmembrane region" description="Helical" evidence="1">
    <location>
        <begin position="168"/>
        <end position="186"/>
    </location>
</feature>
<keyword evidence="1" id="KW-0812">Transmembrane</keyword>
<keyword evidence="3" id="KW-1185">Reference proteome</keyword>
<reference evidence="3" key="1">
    <citation type="submission" date="2016-07" db="EMBL/GenBank/DDBJ databases">
        <authorList>
            <person name="Florea S."/>
            <person name="Webb J.S."/>
            <person name="Jaromczyk J."/>
            <person name="Schardl C.L."/>
        </authorList>
    </citation>
    <scope>NUCLEOTIDE SEQUENCE [LARGE SCALE GENOMIC DNA]</scope>
    <source>
        <strain evidence="3">MV-1</strain>
    </source>
</reference>
<proteinExistence type="predicted"/>
<sequence>MLDLRGQAMFLILFAFQPITRASFLAARPDHHSLVLLSFCIVLATLLRFSASPQLHKSTLKWAGIAAAFGIWVSVEALTTELIALTVLGLAWILSGEKHWLDGLKRFAIWGALALALMMAVERPPAEWLTAEEYDRLSSVQVVLLALIALGIQFMDHARARHLLRARLGFAMAAGLGAGIVMLALFPDFFKGPFGAAMDPRLMVLWLDRVKELQPLITADWNWDSAINATLVLGPVVWLVVWIVLRLKDRRPSQSFDPSILILGLSSALFLPLSVMQLRWGSYLGITTAIAWAGVFQRVLDWQGGPKMGPKFGQGTPILRVPAAFGIITAHLAVAFTLYALSPDIAKAKTQACKWHDLAPIITSETFARSTGAGKWPLVIFTHIHQGPEILFRTPHRVVGSPYHRNTDGILDSFTILTATDSAQARSILARRNVDFVILCVDSEEEHYFLSFKGDTLMRKIVTATQPNWLKKIMLPGELNKNFRVFSVEPAHP</sequence>
<accession>A0A1E5QAH3</accession>